<accession>A0A179FSW0</accession>
<evidence type="ECO:0000313" key="5">
    <source>
        <dbReference type="EMBL" id="OAQ68702.2"/>
    </source>
</evidence>
<dbReference type="InterPro" id="IPR001466">
    <property type="entry name" value="Beta-lactam-related"/>
</dbReference>
<proteinExistence type="inferred from homology"/>
<dbReference type="AlphaFoldDB" id="A0A179FSW0"/>
<evidence type="ECO:0000256" key="1">
    <source>
        <dbReference type="ARBA" id="ARBA00038473"/>
    </source>
</evidence>
<feature type="signal peptide" evidence="2">
    <location>
        <begin position="1"/>
        <end position="17"/>
    </location>
</feature>
<dbReference type="PANTHER" id="PTHR22935">
    <property type="entry name" value="PENICILLIN-BINDING PROTEIN"/>
    <property type="match status" value="1"/>
</dbReference>
<dbReference type="SUPFAM" id="SSF56601">
    <property type="entry name" value="beta-lactamase/transpeptidase-like"/>
    <property type="match status" value="1"/>
</dbReference>
<dbReference type="PANTHER" id="PTHR22935:SF95">
    <property type="entry name" value="BETA-LACTAMASE-LIKE 1-RELATED"/>
    <property type="match status" value="1"/>
</dbReference>
<dbReference type="Pfam" id="PF26335">
    <property type="entry name" value="ARB_00930_C"/>
    <property type="match status" value="1"/>
</dbReference>
<gene>
    <name evidence="5" type="ORF">VFPPC_04905</name>
</gene>
<evidence type="ECO:0000259" key="4">
    <source>
        <dbReference type="Pfam" id="PF26335"/>
    </source>
</evidence>
<dbReference type="InterPro" id="IPR012338">
    <property type="entry name" value="Beta-lactam/transpept-like"/>
</dbReference>
<evidence type="ECO:0000259" key="3">
    <source>
        <dbReference type="Pfam" id="PF00144"/>
    </source>
</evidence>
<comment type="similarity">
    <text evidence="1">Belongs to the beta-lactamase family.</text>
</comment>
<keyword evidence="2" id="KW-0732">Signal</keyword>
<dbReference type="STRING" id="1380566.A0A179FSW0"/>
<sequence length="700" mass="76538">MITFFLPVLVGLPSVLATSGGHCPPTGPVLPQPAIPSNIDLFKLNSQFERIVHNASESFNTTENSFSVLLTTKNGTLYQYHHSAPVRDPAGVKKVDGDSVYRVCSVTKVFNVLTLLLNAGKLLDTPVTAYVPELEGNRVYEDVTLRMLTSQISGVPRRGYAFDRATTNPKTWEDGGFPVPDKKDLPPCDIIGGDVCSRAQFFENLKRNQLMWLPGDKVAYSDQAYILLGMVMQNITGKPFSQLLHDSITKPLDMPITGFTQPNHSKAVISLGAGRVLWDQSIGNFNATAGLFSTPNELGTFVRAIMNHKLLSAAKTRQWMHSAEFAGSFSMFVGAPWEIMRISNLTPDNRPIDIYTKSGSMPGWGAYIFILPDYDVGGVIAVSGDAADPASLKLLDMITTTVVPIVDGLARQQARKTYGGQYVAKCGDNACKNEKAASLELVVDNGPGLKIKSWVNNGKSIVKTLASSKGVKPEEVDLRLYPVGEDDRWRLGIETLLRKPDVARKPSDVCMNWFQVDSMRWATLPIDEFDFEIKGGRVAACSSPSGSCSHCSLAFGWKLLGTAVFSLVIRITSSPSTIQNRLVEVALAAGTKGLTCFAARVCDSHDHDARDTPTLVLTRRTRKECFGISDNDRKGDIVVEVYLAGAAVLNSGRLESRRSSLTLGSLVYIACTLPKKDLFVRSWLIGKIESTETIRQELVF</sequence>
<dbReference type="Proteomes" id="UP000078397">
    <property type="component" value="Unassembled WGS sequence"/>
</dbReference>
<comment type="caution">
    <text evidence="5">The sequence shown here is derived from an EMBL/GenBank/DDBJ whole genome shotgun (WGS) entry which is preliminary data.</text>
</comment>
<dbReference type="Pfam" id="PF00144">
    <property type="entry name" value="Beta-lactamase"/>
    <property type="match status" value="1"/>
</dbReference>
<organism evidence="5 6">
    <name type="scientific">Pochonia chlamydosporia 170</name>
    <dbReference type="NCBI Taxonomy" id="1380566"/>
    <lineage>
        <taxon>Eukaryota</taxon>
        <taxon>Fungi</taxon>
        <taxon>Dikarya</taxon>
        <taxon>Ascomycota</taxon>
        <taxon>Pezizomycotina</taxon>
        <taxon>Sordariomycetes</taxon>
        <taxon>Hypocreomycetidae</taxon>
        <taxon>Hypocreales</taxon>
        <taxon>Clavicipitaceae</taxon>
        <taxon>Pochonia</taxon>
    </lineage>
</organism>
<dbReference type="KEGG" id="pchm:VFPPC_04905"/>
<evidence type="ECO:0000313" key="6">
    <source>
        <dbReference type="Proteomes" id="UP000078397"/>
    </source>
</evidence>
<feature type="domain" description="Beta-lactamase-like ARB-00930-like C-terminal" evidence="4">
    <location>
        <begin position="410"/>
        <end position="544"/>
    </location>
</feature>
<dbReference type="EMBL" id="LSBJ02000003">
    <property type="protein sequence ID" value="OAQ68702.2"/>
    <property type="molecule type" value="Genomic_DNA"/>
</dbReference>
<dbReference type="Gene3D" id="3.40.710.10">
    <property type="entry name" value="DD-peptidase/beta-lactamase superfamily"/>
    <property type="match status" value="1"/>
</dbReference>
<reference evidence="5 6" key="1">
    <citation type="journal article" date="2016" name="PLoS Pathog.">
        <title>Biosynthesis of antibiotic leucinostatins in bio-control fungus Purpureocillium lilacinum and their inhibition on phytophthora revealed by genome mining.</title>
        <authorList>
            <person name="Wang G."/>
            <person name="Liu Z."/>
            <person name="Lin R."/>
            <person name="Li E."/>
            <person name="Mao Z."/>
            <person name="Ling J."/>
            <person name="Yang Y."/>
            <person name="Yin W.B."/>
            <person name="Xie B."/>
        </authorList>
    </citation>
    <scope>NUCLEOTIDE SEQUENCE [LARGE SCALE GENOMIC DNA]</scope>
    <source>
        <strain evidence="5">170</strain>
    </source>
</reference>
<feature type="domain" description="Beta-lactamase-related" evidence="3">
    <location>
        <begin position="80"/>
        <end position="387"/>
    </location>
</feature>
<dbReference type="InterPro" id="IPR051478">
    <property type="entry name" value="Beta-lactamase-like_AB/R"/>
</dbReference>
<dbReference type="GeneID" id="28848166"/>
<feature type="chain" id="PRO_5012339462" evidence="2">
    <location>
        <begin position="18"/>
        <end position="700"/>
    </location>
</feature>
<name>A0A179FSW0_METCM</name>
<dbReference type="InterPro" id="IPR058664">
    <property type="entry name" value="ARB_00930-like_C"/>
</dbReference>
<keyword evidence="6" id="KW-1185">Reference proteome</keyword>
<dbReference type="RefSeq" id="XP_022284498.1">
    <property type="nucleotide sequence ID" value="XM_022428425.1"/>
</dbReference>
<evidence type="ECO:0000256" key="2">
    <source>
        <dbReference type="SAM" id="SignalP"/>
    </source>
</evidence>
<dbReference type="OrthoDB" id="10250282at2759"/>
<protein>
    <submittedName>
        <fullName evidence="5">Beta-lactamase</fullName>
    </submittedName>
</protein>